<dbReference type="Pfam" id="PF01979">
    <property type="entry name" value="Amidohydro_1"/>
    <property type="match status" value="1"/>
</dbReference>
<sequence>MPPLPAGQPIDLLIDARWIIPVEPFRTLLENHAVAIHNGRILGLLPSDQAHVTYQARRRVSLNEHVLIPGLINLHSHAAMSLLRGYADDQPLMRWLQEHIWPAEGRLVCADFVRDGTLLAGAEMLRGGITCFNDMYFFPEAAAQSIQRLGMRAVLGLITLEFPSAYASDASDYLSKGLATRDRLANTDRIGFTLAPHAPYSVEDKTFERIVTLAAQLDLSVHIHIHETAQEIEESMRLHGMRPLERLHRLGLLGPHLIGVHAVHLNGRDLALLADHGCSIVHCPTSNMKLASGIAPITAAMEQGIRVGLGTDGSASNNRCDLFWEMRHGALLGKVATDNAAAFDAHTMLRMATLEGATALGLENDIGSLRPGKCADLCAVRLDDWILQPCFDPASHLLYAAGREQVSHVWVQGDEKVTDGQLNDTDINELLDISALWQNNALMQRGNGGSGIPPQSNLP</sequence>
<dbReference type="PANTHER" id="PTHR43794">
    <property type="entry name" value="AMINOHYDROLASE SSNA-RELATED"/>
    <property type="match status" value="1"/>
</dbReference>
<evidence type="ECO:0000313" key="7">
    <source>
        <dbReference type="Proteomes" id="UP000515733"/>
    </source>
</evidence>
<protein>
    <submittedName>
        <fullName evidence="6">5-methylthioadenosine/S-adenosylhomocysteine deaminase</fullName>
        <ecNumber evidence="6">3.5.4.28</ecNumber>
        <ecNumber evidence="6">3.5.4.31</ecNumber>
    </submittedName>
</protein>
<name>A0A6S6XY77_9PROT</name>
<dbReference type="SUPFAM" id="SSF51556">
    <property type="entry name" value="Metallo-dependent hydrolases"/>
    <property type="match status" value="1"/>
</dbReference>
<proteinExistence type="inferred from homology"/>
<dbReference type="CDD" id="cd01298">
    <property type="entry name" value="ATZ_TRZ_like"/>
    <property type="match status" value="1"/>
</dbReference>
<dbReference type="FunFam" id="3.20.20.140:FF:000014">
    <property type="entry name" value="5-methylthioadenosine/S-adenosylhomocysteine deaminase"/>
    <property type="match status" value="1"/>
</dbReference>
<reference evidence="6 7" key="1">
    <citation type="submission" date="2020-03" db="EMBL/GenBank/DDBJ databases">
        <authorList>
            <consortium name="Genoscope - CEA"/>
            <person name="William W."/>
        </authorList>
    </citation>
    <scope>NUCLEOTIDE SEQUENCE [LARGE SCALE GENOMIC DNA]</scope>
    <source>
        <strain evidence="7">DSM 16959</strain>
    </source>
</reference>
<feature type="domain" description="Amidohydrolase-related" evidence="5">
    <location>
        <begin position="66"/>
        <end position="414"/>
    </location>
</feature>
<dbReference type="EMBL" id="LR778301">
    <property type="protein sequence ID" value="CAB1369968.1"/>
    <property type="molecule type" value="Genomic_DNA"/>
</dbReference>
<dbReference type="AlphaFoldDB" id="A0A6S6XY77"/>
<dbReference type="GO" id="GO:0050270">
    <property type="term" value="F:S-adenosylhomocysteine deaminase activity"/>
    <property type="evidence" value="ECO:0007669"/>
    <property type="project" value="UniProtKB-EC"/>
</dbReference>
<dbReference type="GO" id="GO:0090614">
    <property type="term" value="F:5'-methylthioadenosine deaminase activity"/>
    <property type="evidence" value="ECO:0007669"/>
    <property type="project" value="UniProtKB-EC"/>
</dbReference>
<organism evidence="6 7">
    <name type="scientific">Denitratisoma oestradiolicum</name>
    <dbReference type="NCBI Taxonomy" id="311182"/>
    <lineage>
        <taxon>Bacteria</taxon>
        <taxon>Pseudomonadati</taxon>
        <taxon>Pseudomonadota</taxon>
        <taxon>Betaproteobacteria</taxon>
        <taxon>Nitrosomonadales</taxon>
        <taxon>Sterolibacteriaceae</taxon>
        <taxon>Denitratisoma</taxon>
    </lineage>
</organism>
<keyword evidence="2" id="KW-0479">Metal-binding</keyword>
<dbReference type="GO" id="GO:0046872">
    <property type="term" value="F:metal ion binding"/>
    <property type="evidence" value="ECO:0007669"/>
    <property type="project" value="UniProtKB-KW"/>
</dbReference>
<dbReference type="KEGG" id="doe:DENOEST_2809"/>
<keyword evidence="3 6" id="KW-0378">Hydrolase</keyword>
<keyword evidence="4" id="KW-0862">Zinc</keyword>
<evidence type="ECO:0000313" key="6">
    <source>
        <dbReference type="EMBL" id="CAB1369968.1"/>
    </source>
</evidence>
<dbReference type="Gene3D" id="3.20.20.140">
    <property type="entry name" value="Metal-dependent hydrolases"/>
    <property type="match status" value="1"/>
</dbReference>
<dbReference type="Gene3D" id="2.30.40.10">
    <property type="entry name" value="Urease, subunit C, domain 1"/>
    <property type="match status" value="1"/>
</dbReference>
<dbReference type="EC" id="3.5.4.28" evidence="6"/>
<dbReference type="InterPro" id="IPR050287">
    <property type="entry name" value="MTA/SAH_deaminase"/>
</dbReference>
<dbReference type="InterPro" id="IPR011059">
    <property type="entry name" value="Metal-dep_hydrolase_composite"/>
</dbReference>
<dbReference type="InterPro" id="IPR032466">
    <property type="entry name" value="Metal_Hydrolase"/>
</dbReference>
<evidence type="ECO:0000256" key="1">
    <source>
        <dbReference type="ARBA" id="ARBA00006745"/>
    </source>
</evidence>
<dbReference type="EC" id="3.5.4.31" evidence="6"/>
<evidence type="ECO:0000256" key="4">
    <source>
        <dbReference type="ARBA" id="ARBA00022833"/>
    </source>
</evidence>
<comment type="similarity">
    <text evidence="1">Belongs to the metallo-dependent hydrolases superfamily. ATZ/TRZ family.</text>
</comment>
<dbReference type="NCBIfam" id="NF006549">
    <property type="entry name" value="PRK09045.1"/>
    <property type="match status" value="1"/>
</dbReference>
<keyword evidence="7" id="KW-1185">Reference proteome</keyword>
<dbReference type="Proteomes" id="UP000515733">
    <property type="component" value="Chromosome"/>
</dbReference>
<dbReference type="InterPro" id="IPR006680">
    <property type="entry name" value="Amidohydro-rel"/>
</dbReference>
<accession>A0A6S6XY77</accession>
<dbReference type="SUPFAM" id="SSF51338">
    <property type="entry name" value="Composite domain of metallo-dependent hydrolases"/>
    <property type="match status" value="1"/>
</dbReference>
<evidence type="ECO:0000256" key="3">
    <source>
        <dbReference type="ARBA" id="ARBA00022801"/>
    </source>
</evidence>
<gene>
    <name evidence="6" type="primary">mtaD</name>
    <name evidence="6" type="ORF">DENOEST_2809</name>
</gene>
<dbReference type="RefSeq" id="WP_197970618.1">
    <property type="nucleotide sequence ID" value="NZ_LR778301.1"/>
</dbReference>
<dbReference type="PANTHER" id="PTHR43794:SF11">
    <property type="entry name" value="AMIDOHYDROLASE-RELATED DOMAIN-CONTAINING PROTEIN"/>
    <property type="match status" value="1"/>
</dbReference>
<evidence type="ECO:0000259" key="5">
    <source>
        <dbReference type="Pfam" id="PF01979"/>
    </source>
</evidence>
<evidence type="ECO:0000256" key="2">
    <source>
        <dbReference type="ARBA" id="ARBA00022723"/>
    </source>
</evidence>